<evidence type="ECO:0000256" key="3">
    <source>
        <dbReference type="ARBA" id="ARBA00023038"/>
    </source>
</evidence>
<evidence type="ECO:0000256" key="1">
    <source>
        <dbReference type="ARBA" id="ARBA00022723"/>
    </source>
</evidence>
<organism evidence="7 8">
    <name type="scientific">Amphibalanus amphitrite</name>
    <name type="common">Striped barnacle</name>
    <name type="synonym">Balanus amphitrite</name>
    <dbReference type="NCBI Taxonomy" id="1232801"/>
    <lineage>
        <taxon>Eukaryota</taxon>
        <taxon>Metazoa</taxon>
        <taxon>Ecdysozoa</taxon>
        <taxon>Arthropoda</taxon>
        <taxon>Crustacea</taxon>
        <taxon>Multicrustacea</taxon>
        <taxon>Cirripedia</taxon>
        <taxon>Thoracica</taxon>
        <taxon>Thoracicalcarea</taxon>
        <taxon>Balanomorpha</taxon>
        <taxon>Balanoidea</taxon>
        <taxon>Balanidae</taxon>
        <taxon>Amphibalaninae</taxon>
        <taxon>Amphibalanus</taxon>
    </lineage>
</organism>
<evidence type="ECO:0000313" key="8">
    <source>
        <dbReference type="Proteomes" id="UP000440578"/>
    </source>
</evidence>
<keyword evidence="1 4" id="KW-0479">Metal-binding</keyword>
<feature type="domain" description="LIM zinc-binding" evidence="6">
    <location>
        <begin position="41"/>
        <end position="102"/>
    </location>
</feature>
<evidence type="ECO:0000313" key="7">
    <source>
        <dbReference type="EMBL" id="KAF0293625.1"/>
    </source>
</evidence>
<dbReference type="OrthoDB" id="25414at2759"/>
<reference evidence="7 8" key="1">
    <citation type="submission" date="2019-07" db="EMBL/GenBank/DDBJ databases">
        <title>Draft genome assembly of a fouling barnacle, Amphibalanus amphitrite (Darwin, 1854): The first reference genome for Thecostraca.</title>
        <authorList>
            <person name="Kim W."/>
        </authorList>
    </citation>
    <scope>NUCLEOTIDE SEQUENCE [LARGE SCALE GENOMIC DNA]</scope>
    <source>
        <strain evidence="7">SNU_AA5</strain>
        <tissue evidence="7">Soma without cirri and trophi</tissue>
    </source>
</reference>
<proteinExistence type="predicted"/>
<dbReference type="CDD" id="cd08368">
    <property type="entry name" value="LIM"/>
    <property type="match status" value="1"/>
</dbReference>
<dbReference type="AlphaFoldDB" id="A0A6A4VHZ8"/>
<sequence length="110" mass="11959">MAPKDGADTELRPCTDSEPDSVELLDLDSDSGSQGWQAPLSYCDACEGCLGPDEPSVEAGGRRWHPSCLTCWVCGLPPDQRCFITRLGHVLCIDDFNRSVLRPGKVTMTC</sequence>
<keyword evidence="3 4" id="KW-0440">LIM domain</keyword>
<feature type="compositionally biased region" description="Basic and acidic residues" evidence="5">
    <location>
        <begin position="1"/>
        <end position="15"/>
    </location>
</feature>
<evidence type="ECO:0000256" key="2">
    <source>
        <dbReference type="ARBA" id="ARBA00022833"/>
    </source>
</evidence>
<dbReference type="Pfam" id="PF00412">
    <property type="entry name" value="LIM"/>
    <property type="match status" value="1"/>
</dbReference>
<name>A0A6A4VHZ8_AMPAM</name>
<evidence type="ECO:0000256" key="4">
    <source>
        <dbReference type="PROSITE-ProRule" id="PRU00125"/>
    </source>
</evidence>
<evidence type="ECO:0000259" key="6">
    <source>
        <dbReference type="PROSITE" id="PS50023"/>
    </source>
</evidence>
<comment type="caution">
    <text evidence="7">The sequence shown here is derived from an EMBL/GenBank/DDBJ whole genome shotgun (WGS) entry which is preliminary data.</text>
</comment>
<gene>
    <name evidence="7" type="ORF">FJT64_008575</name>
</gene>
<accession>A0A6A4VHZ8</accession>
<dbReference type="Gene3D" id="2.10.110.10">
    <property type="entry name" value="Cysteine Rich Protein"/>
    <property type="match status" value="1"/>
</dbReference>
<dbReference type="EMBL" id="VIIS01001732">
    <property type="protein sequence ID" value="KAF0293625.1"/>
    <property type="molecule type" value="Genomic_DNA"/>
</dbReference>
<keyword evidence="8" id="KW-1185">Reference proteome</keyword>
<feature type="compositionally biased region" description="Acidic residues" evidence="5">
    <location>
        <begin position="17"/>
        <end position="29"/>
    </location>
</feature>
<dbReference type="SMART" id="SM00132">
    <property type="entry name" value="LIM"/>
    <property type="match status" value="1"/>
</dbReference>
<dbReference type="GO" id="GO:0046872">
    <property type="term" value="F:metal ion binding"/>
    <property type="evidence" value="ECO:0007669"/>
    <property type="project" value="UniProtKB-KW"/>
</dbReference>
<feature type="region of interest" description="Disordered" evidence="5">
    <location>
        <begin position="1"/>
        <end position="32"/>
    </location>
</feature>
<keyword evidence="2 4" id="KW-0862">Zinc</keyword>
<dbReference type="InterPro" id="IPR001781">
    <property type="entry name" value="Znf_LIM"/>
</dbReference>
<dbReference type="PROSITE" id="PS50023">
    <property type="entry name" value="LIM_DOMAIN_2"/>
    <property type="match status" value="1"/>
</dbReference>
<protein>
    <recommendedName>
        <fullName evidence="6">LIM zinc-binding domain-containing protein</fullName>
    </recommendedName>
</protein>
<dbReference type="Proteomes" id="UP000440578">
    <property type="component" value="Unassembled WGS sequence"/>
</dbReference>
<evidence type="ECO:0000256" key="5">
    <source>
        <dbReference type="SAM" id="MobiDB-lite"/>
    </source>
</evidence>